<dbReference type="SUPFAM" id="SSF55729">
    <property type="entry name" value="Acyl-CoA N-acyltransferases (Nat)"/>
    <property type="match status" value="1"/>
</dbReference>
<dbReference type="Pfam" id="PF24551">
    <property type="entry name" value="SH3_Rv0428c"/>
    <property type="match status" value="1"/>
</dbReference>
<dbReference type="PANTHER" id="PTHR43072">
    <property type="entry name" value="N-ACETYLTRANSFERASE"/>
    <property type="match status" value="1"/>
</dbReference>
<dbReference type="Gene3D" id="3.40.630.30">
    <property type="match status" value="1"/>
</dbReference>
<evidence type="ECO:0000259" key="1">
    <source>
        <dbReference type="PROSITE" id="PS51186"/>
    </source>
</evidence>
<name>A0ABU4BVT5_RHOGO</name>
<proteinExistence type="predicted"/>
<feature type="domain" description="N-acetyltransferase" evidence="1">
    <location>
        <begin position="136"/>
        <end position="283"/>
    </location>
</feature>
<dbReference type="InterPro" id="IPR056935">
    <property type="entry name" value="Rv0428c-like_C"/>
</dbReference>
<evidence type="ECO:0000313" key="3">
    <source>
        <dbReference type="Proteomes" id="UP001185927"/>
    </source>
</evidence>
<dbReference type="EMBL" id="JAWLKB010000006">
    <property type="protein sequence ID" value="MDV6268263.1"/>
    <property type="molecule type" value="Genomic_DNA"/>
</dbReference>
<dbReference type="RefSeq" id="WP_317542496.1">
    <property type="nucleotide sequence ID" value="NZ_JAWLKB010000006.1"/>
</dbReference>
<sequence length="283" mass="29737">MVLRYKLPPGYSHPMTDVIGTLESADPITVRGNDGRVVTVSADQVIALKVLAARPIRVGDIRNLEIAAAAGSPGTEQARIDGWLLRIGHSPHDMDSALPLGEPGGSASRTPETLAAIRSWFADRGRPTTLMLPDRLGIAPPTWISGGEGIIFAADLDNVAPTPPQFTTTIDDAHAGDSLTRVATGTIGSADTMILASARVAVSDAPDGRRWAGLLDLAVADAHRRHGIGTLICTDLLGWSRIQGATHAYLAVPEDNAAAVATARSLGFVEHHRYRYATAPVGA</sequence>
<dbReference type="Pfam" id="PF24553">
    <property type="entry name" value="Rv0428c_C"/>
    <property type="match status" value="1"/>
</dbReference>
<organism evidence="2 3">
    <name type="scientific">Rhodococcus globerulus</name>
    <dbReference type="NCBI Taxonomy" id="33008"/>
    <lineage>
        <taxon>Bacteria</taxon>
        <taxon>Bacillati</taxon>
        <taxon>Actinomycetota</taxon>
        <taxon>Actinomycetes</taxon>
        <taxon>Mycobacteriales</taxon>
        <taxon>Nocardiaceae</taxon>
        <taxon>Rhodococcus</taxon>
    </lineage>
</organism>
<dbReference type="InterPro" id="IPR000182">
    <property type="entry name" value="GNAT_dom"/>
</dbReference>
<dbReference type="PANTHER" id="PTHR43072:SF60">
    <property type="entry name" value="L-2,4-DIAMINOBUTYRIC ACID ACETYLTRANSFERASE"/>
    <property type="match status" value="1"/>
</dbReference>
<dbReference type="Proteomes" id="UP001185927">
    <property type="component" value="Unassembled WGS sequence"/>
</dbReference>
<accession>A0ABU4BVT5</accession>
<protein>
    <submittedName>
        <fullName evidence="2">GNAT family N-acetyltransferase</fullName>
    </submittedName>
</protein>
<dbReference type="InterPro" id="IPR056934">
    <property type="entry name" value="SH3_Rv0428c"/>
</dbReference>
<comment type="caution">
    <text evidence="2">The sequence shown here is derived from an EMBL/GenBank/DDBJ whole genome shotgun (WGS) entry which is preliminary data.</text>
</comment>
<dbReference type="PROSITE" id="PS51186">
    <property type="entry name" value="GNAT"/>
    <property type="match status" value="1"/>
</dbReference>
<dbReference type="InterPro" id="IPR016181">
    <property type="entry name" value="Acyl_CoA_acyltransferase"/>
</dbReference>
<reference evidence="2 3" key="1">
    <citation type="submission" date="2023-10" db="EMBL/GenBank/DDBJ databases">
        <title>Development of a sustainable strategy for remediation of hydrocarbon-contaminated territories based on the waste exchange concept.</title>
        <authorList>
            <person name="Krivoruchko A."/>
        </authorList>
    </citation>
    <scope>NUCLEOTIDE SEQUENCE [LARGE SCALE GENOMIC DNA]</scope>
    <source>
        <strain evidence="2 3">IEGM 1203</strain>
    </source>
</reference>
<gene>
    <name evidence="2" type="ORF">R3Q16_16760</name>
</gene>
<evidence type="ECO:0000313" key="2">
    <source>
        <dbReference type="EMBL" id="MDV6268263.1"/>
    </source>
</evidence>
<keyword evidence="3" id="KW-1185">Reference proteome</keyword>
<dbReference type="CDD" id="cd04301">
    <property type="entry name" value="NAT_SF"/>
    <property type="match status" value="1"/>
</dbReference>